<organism evidence="2 3">
    <name type="scientific">Phytophthora megakarya</name>
    <dbReference type="NCBI Taxonomy" id="4795"/>
    <lineage>
        <taxon>Eukaryota</taxon>
        <taxon>Sar</taxon>
        <taxon>Stramenopiles</taxon>
        <taxon>Oomycota</taxon>
        <taxon>Peronosporomycetes</taxon>
        <taxon>Peronosporales</taxon>
        <taxon>Peronosporaceae</taxon>
        <taxon>Phytophthora</taxon>
    </lineage>
</organism>
<feature type="non-terminal residue" evidence="2">
    <location>
        <position position="218"/>
    </location>
</feature>
<feature type="region of interest" description="Disordered" evidence="1">
    <location>
        <begin position="1"/>
        <end position="24"/>
    </location>
</feature>
<name>A0A225UGU0_9STRA</name>
<evidence type="ECO:0000313" key="2">
    <source>
        <dbReference type="EMBL" id="OWY92170.1"/>
    </source>
</evidence>
<dbReference type="EMBL" id="NBNE01018661">
    <property type="protein sequence ID" value="OWY92170.1"/>
    <property type="molecule type" value="Genomic_DNA"/>
</dbReference>
<reference evidence="3" key="1">
    <citation type="submission" date="2017-03" db="EMBL/GenBank/DDBJ databases">
        <title>Phytopthora megakarya and P. palmivora, two closely related causual agents of cacao black pod achieved similar genome size and gene model numbers by different mechanisms.</title>
        <authorList>
            <person name="Ali S."/>
            <person name="Shao J."/>
            <person name="Larry D.J."/>
            <person name="Kronmiller B."/>
            <person name="Shen D."/>
            <person name="Strem M.D."/>
            <person name="Melnick R.L."/>
            <person name="Guiltinan M.J."/>
            <person name="Tyler B.M."/>
            <person name="Meinhardt L.W."/>
            <person name="Bailey B.A."/>
        </authorList>
    </citation>
    <scope>NUCLEOTIDE SEQUENCE [LARGE SCALE GENOMIC DNA]</scope>
    <source>
        <strain evidence="3">zdho120</strain>
    </source>
</reference>
<feature type="compositionally biased region" description="Polar residues" evidence="1">
    <location>
        <begin position="11"/>
        <end position="24"/>
    </location>
</feature>
<dbReference type="AlphaFoldDB" id="A0A225UGU0"/>
<dbReference type="OrthoDB" id="129182at2759"/>
<accession>A0A225UGU0</accession>
<dbReference type="Proteomes" id="UP000198211">
    <property type="component" value="Unassembled WGS sequence"/>
</dbReference>
<comment type="caution">
    <text evidence="2">The sequence shown here is derived from an EMBL/GenBank/DDBJ whole genome shotgun (WGS) entry which is preliminary data.</text>
</comment>
<sequence length="218" mass="23914">MINARVIPCGNDSNNSPSLQEQSRASVVSVTPENATRLLINNAFMMETADRLPEGVYPIRVVANFKGALNGLSRSDLEYVLGLPANSQPPDYALIRVPRPTAVAIRPGLDAELFPVFYATQSYAKTTIKLALHQMDSLVPSQCAHSSSHLFGSTVYKVQGETLQSMIVMDWKSTQALVNKPQPTYLLVPRVTTRKGLIALAPMTKKLVEWSKPPEHAL</sequence>
<gene>
    <name evidence="2" type="ORF">PHMEG_00038937</name>
</gene>
<protein>
    <submittedName>
        <fullName evidence="2">Uncharacterized protein</fullName>
    </submittedName>
</protein>
<evidence type="ECO:0000313" key="3">
    <source>
        <dbReference type="Proteomes" id="UP000198211"/>
    </source>
</evidence>
<keyword evidence="3" id="KW-1185">Reference proteome</keyword>
<evidence type="ECO:0000256" key="1">
    <source>
        <dbReference type="SAM" id="MobiDB-lite"/>
    </source>
</evidence>
<proteinExistence type="predicted"/>